<feature type="transmembrane region" description="Helical" evidence="13">
    <location>
        <begin position="16"/>
        <end position="36"/>
    </location>
</feature>
<feature type="transmembrane region" description="Helical" evidence="13">
    <location>
        <begin position="388"/>
        <end position="408"/>
    </location>
</feature>
<feature type="transmembrane region" description="Helical" evidence="13">
    <location>
        <begin position="285"/>
        <end position="306"/>
    </location>
</feature>
<keyword evidence="8 13" id="KW-0812">Transmembrane</keyword>
<keyword evidence="6" id="KW-0050">Antiport</keyword>
<dbReference type="KEGG" id="acae:HYG86_02900"/>
<evidence type="ECO:0000256" key="12">
    <source>
        <dbReference type="ARBA" id="ARBA00031636"/>
    </source>
</evidence>
<evidence type="ECO:0000256" key="13">
    <source>
        <dbReference type="SAM" id="Phobius"/>
    </source>
</evidence>
<gene>
    <name evidence="14" type="ORF">HYG86_02900</name>
</gene>
<keyword evidence="15" id="KW-1185">Reference proteome</keyword>
<dbReference type="PANTHER" id="PTHR43298">
    <property type="entry name" value="MULTIDRUG RESISTANCE PROTEIN NORM-RELATED"/>
    <property type="match status" value="1"/>
</dbReference>
<comment type="function">
    <text evidence="1">Multidrug efflux pump.</text>
</comment>
<evidence type="ECO:0000256" key="7">
    <source>
        <dbReference type="ARBA" id="ARBA00022475"/>
    </source>
</evidence>
<feature type="transmembrane region" description="Helical" evidence="13">
    <location>
        <begin position="97"/>
        <end position="119"/>
    </location>
</feature>
<dbReference type="GO" id="GO:0005886">
    <property type="term" value="C:plasma membrane"/>
    <property type="evidence" value="ECO:0007669"/>
    <property type="project" value="UniProtKB-SubCell"/>
</dbReference>
<reference evidence="14 15" key="1">
    <citation type="submission" date="2020-07" db="EMBL/GenBank/DDBJ databases">
        <title>Alkalicella. sp. LB2 genome.</title>
        <authorList>
            <person name="Postec A."/>
            <person name="Quemeneur M."/>
        </authorList>
    </citation>
    <scope>NUCLEOTIDE SEQUENCE [LARGE SCALE GENOMIC DNA]</scope>
    <source>
        <strain evidence="14 15">LB2</strain>
    </source>
</reference>
<dbReference type="InterPro" id="IPR002528">
    <property type="entry name" value="MATE_fam"/>
</dbReference>
<dbReference type="PANTHER" id="PTHR43298:SF2">
    <property type="entry name" value="FMN_FAD EXPORTER YEEO-RELATED"/>
    <property type="match status" value="1"/>
</dbReference>
<dbReference type="GO" id="GO:0006811">
    <property type="term" value="P:monoatomic ion transport"/>
    <property type="evidence" value="ECO:0007669"/>
    <property type="project" value="UniProtKB-KW"/>
</dbReference>
<sequence length="457" mass="49264">MKNRTDLTQGSILKTLYKLALPITAGMLLQTLFNIVDTIFVSRIGETALAAVSLHLPIFFLILALGNCVAIGTSSLIARSLGAKDQETANLTANQSIVLSVLIAIVSTVVGIAASPFIFRATGAQGTLLSYAIGYNTIIFIGNIFFFTYSAFDGILRGEGDMRTSMVNLMIATVCNIILDPILIFGFGPIPAFGVQGAAMATVISRAIGLFFVVRHFGKNKSSITMVFNTWMWDMGIIRKILAVGIPASVAQGMLSISLFVYNSIAMRFSESAVAALGLGFRVDSLAFLPGLGISVATVTMIGQNYGAGRLDRVHKTYFAAMGNAFLLMASIGIVFYSFPDTVMRVFGADPSVAVYGIQYLRTIPMFYGFLGIGFISSSAFQGIGEGYPSLIVNFVRLGVVGVPMAYILTSYTDLGARGLWWAIALSDITFATVGFIWFTLKVKHLKKERGTLWQKE</sequence>
<feature type="transmembrane region" description="Helical" evidence="13">
    <location>
        <begin position="241"/>
        <end position="265"/>
    </location>
</feature>
<dbReference type="InterPro" id="IPR048279">
    <property type="entry name" value="MdtK-like"/>
</dbReference>
<evidence type="ECO:0000256" key="9">
    <source>
        <dbReference type="ARBA" id="ARBA00022989"/>
    </source>
</evidence>
<feature type="transmembrane region" description="Helical" evidence="13">
    <location>
        <begin position="56"/>
        <end position="77"/>
    </location>
</feature>
<accession>A0A7G9W520</accession>
<feature type="transmembrane region" description="Helical" evidence="13">
    <location>
        <begin position="318"/>
        <end position="339"/>
    </location>
</feature>
<feature type="transmembrane region" description="Helical" evidence="13">
    <location>
        <begin position="359"/>
        <end position="376"/>
    </location>
</feature>
<keyword evidence="7" id="KW-1003">Cell membrane</keyword>
<evidence type="ECO:0000256" key="8">
    <source>
        <dbReference type="ARBA" id="ARBA00022692"/>
    </source>
</evidence>
<keyword evidence="9 13" id="KW-1133">Transmembrane helix</keyword>
<dbReference type="InterPro" id="IPR050222">
    <property type="entry name" value="MATE_MdtK"/>
</dbReference>
<organism evidence="14 15">
    <name type="scientific">Alkalicella caledoniensis</name>
    <dbReference type="NCBI Taxonomy" id="2731377"/>
    <lineage>
        <taxon>Bacteria</taxon>
        <taxon>Bacillati</taxon>
        <taxon>Bacillota</taxon>
        <taxon>Clostridia</taxon>
        <taxon>Eubacteriales</taxon>
        <taxon>Proteinivoracaceae</taxon>
        <taxon>Alkalicella</taxon>
    </lineage>
</organism>
<dbReference type="RefSeq" id="WP_213167447.1">
    <property type="nucleotide sequence ID" value="NZ_CP058559.1"/>
</dbReference>
<evidence type="ECO:0000256" key="5">
    <source>
        <dbReference type="ARBA" id="ARBA00022448"/>
    </source>
</evidence>
<dbReference type="PIRSF" id="PIRSF006603">
    <property type="entry name" value="DinF"/>
    <property type="match status" value="1"/>
</dbReference>
<evidence type="ECO:0000313" key="14">
    <source>
        <dbReference type="EMBL" id="QNO13782.1"/>
    </source>
</evidence>
<comment type="similarity">
    <text evidence="3">Belongs to the multi antimicrobial extrusion (MATE) (TC 2.A.66.1) family.</text>
</comment>
<dbReference type="GO" id="GO:0042910">
    <property type="term" value="F:xenobiotic transmembrane transporter activity"/>
    <property type="evidence" value="ECO:0007669"/>
    <property type="project" value="InterPro"/>
</dbReference>
<keyword evidence="5" id="KW-0813">Transport</keyword>
<feature type="transmembrane region" description="Helical" evidence="13">
    <location>
        <begin position="164"/>
        <end position="187"/>
    </location>
</feature>
<dbReference type="GO" id="GO:0015297">
    <property type="term" value="F:antiporter activity"/>
    <property type="evidence" value="ECO:0007669"/>
    <property type="project" value="UniProtKB-KW"/>
</dbReference>
<evidence type="ECO:0000256" key="1">
    <source>
        <dbReference type="ARBA" id="ARBA00003408"/>
    </source>
</evidence>
<evidence type="ECO:0000256" key="6">
    <source>
        <dbReference type="ARBA" id="ARBA00022449"/>
    </source>
</evidence>
<keyword evidence="11 13" id="KW-0472">Membrane</keyword>
<proteinExistence type="inferred from homology"/>
<dbReference type="EMBL" id="CP058559">
    <property type="protein sequence ID" value="QNO13782.1"/>
    <property type="molecule type" value="Genomic_DNA"/>
</dbReference>
<dbReference type="Proteomes" id="UP000516160">
    <property type="component" value="Chromosome"/>
</dbReference>
<protein>
    <recommendedName>
        <fullName evidence="4">Probable multidrug resistance protein NorM</fullName>
    </recommendedName>
    <alternativeName>
        <fullName evidence="12">Multidrug-efflux transporter</fullName>
    </alternativeName>
</protein>
<dbReference type="NCBIfam" id="TIGR00797">
    <property type="entry name" value="matE"/>
    <property type="match status" value="1"/>
</dbReference>
<dbReference type="AlphaFoldDB" id="A0A7G9W520"/>
<feature type="transmembrane region" description="Helical" evidence="13">
    <location>
        <begin position="193"/>
        <end position="214"/>
    </location>
</feature>
<comment type="subcellular location">
    <subcellularLocation>
        <location evidence="2">Cell membrane</location>
        <topology evidence="2">Multi-pass membrane protein</topology>
    </subcellularLocation>
</comment>
<keyword evidence="10" id="KW-0406">Ion transport</keyword>
<feature type="transmembrane region" description="Helical" evidence="13">
    <location>
        <begin position="420"/>
        <end position="441"/>
    </location>
</feature>
<dbReference type="Pfam" id="PF01554">
    <property type="entry name" value="MatE"/>
    <property type="match status" value="2"/>
</dbReference>
<feature type="transmembrane region" description="Helical" evidence="13">
    <location>
        <begin position="131"/>
        <end position="152"/>
    </location>
</feature>
<evidence type="ECO:0000313" key="15">
    <source>
        <dbReference type="Proteomes" id="UP000516160"/>
    </source>
</evidence>
<evidence type="ECO:0000256" key="3">
    <source>
        <dbReference type="ARBA" id="ARBA00010199"/>
    </source>
</evidence>
<evidence type="ECO:0000256" key="11">
    <source>
        <dbReference type="ARBA" id="ARBA00023136"/>
    </source>
</evidence>
<name>A0A7G9W520_ALKCA</name>
<evidence type="ECO:0000256" key="2">
    <source>
        <dbReference type="ARBA" id="ARBA00004651"/>
    </source>
</evidence>
<evidence type="ECO:0000256" key="10">
    <source>
        <dbReference type="ARBA" id="ARBA00023065"/>
    </source>
</evidence>
<evidence type="ECO:0000256" key="4">
    <source>
        <dbReference type="ARBA" id="ARBA00020268"/>
    </source>
</evidence>